<evidence type="ECO:0000313" key="3">
    <source>
        <dbReference type="EMBL" id="CBY37572.1"/>
    </source>
</evidence>
<dbReference type="PANTHER" id="PTHR12411">
    <property type="entry name" value="CYSTEINE PROTEASE FAMILY C1-RELATED"/>
    <property type="match status" value="1"/>
</dbReference>
<feature type="domain" description="Peptidase C1A papain C-terminal" evidence="2">
    <location>
        <begin position="1"/>
        <end position="104"/>
    </location>
</feature>
<organism evidence="3">
    <name type="scientific">Oikopleura dioica</name>
    <name type="common">Tunicate</name>
    <dbReference type="NCBI Taxonomy" id="34765"/>
    <lineage>
        <taxon>Eukaryota</taxon>
        <taxon>Metazoa</taxon>
        <taxon>Chordata</taxon>
        <taxon>Tunicata</taxon>
        <taxon>Appendicularia</taxon>
        <taxon>Copelata</taxon>
        <taxon>Oikopleuridae</taxon>
        <taxon>Oikopleura</taxon>
    </lineage>
</organism>
<evidence type="ECO:0000259" key="2">
    <source>
        <dbReference type="SMART" id="SM00645"/>
    </source>
</evidence>
<dbReference type="GO" id="GO:0006508">
    <property type="term" value="P:proteolysis"/>
    <property type="evidence" value="ECO:0007669"/>
    <property type="project" value="InterPro"/>
</dbReference>
<dbReference type="PROSITE" id="PS00640">
    <property type="entry name" value="THIOL_PROTEASE_ASN"/>
    <property type="match status" value="1"/>
</dbReference>
<accession>E4YQ26</accession>
<dbReference type="AlphaFoldDB" id="E4YQ26"/>
<dbReference type="GO" id="GO:0008234">
    <property type="term" value="F:cysteine-type peptidase activity"/>
    <property type="evidence" value="ECO:0007669"/>
    <property type="project" value="InterPro"/>
</dbReference>
<proteinExistence type="inferred from homology"/>
<dbReference type="Proteomes" id="UP000011014">
    <property type="component" value="Unassembled WGS sequence"/>
</dbReference>
<dbReference type="SUPFAM" id="SSF54001">
    <property type="entry name" value="Cysteine proteinases"/>
    <property type="match status" value="1"/>
</dbReference>
<dbReference type="InterPro" id="IPR038765">
    <property type="entry name" value="Papain-like_cys_pep_sf"/>
</dbReference>
<name>E4YQ26_OIKDI</name>
<evidence type="ECO:0000256" key="1">
    <source>
        <dbReference type="ARBA" id="ARBA00008455"/>
    </source>
</evidence>
<dbReference type="InterPro" id="IPR039417">
    <property type="entry name" value="Peptidase_C1A_papain-like"/>
</dbReference>
<dbReference type="InterPro" id="IPR013128">
    <property type="entry name" value="Peptidase_C1A"/>
</dbReference>
<dbReference type="CDD" id="cd02248">
    <property type="entry name" value="Peptidase_C1A"/>
    <property type="match status" value="1"/>
</dbReference>
<gene>
    <name evidence="3" type="ORF">GSOID_T00031041001</name>
</gene>
<dbReference type="Gene3D" id="3.90.70.10">
    <property type="entry name" value="Cysteine proteinases"/>
    <property type="match status" value="1"/>
</dbReference>
<dbReference type="EMBL" id="FN655008">
    <property type="protein sequence ID" value="CBY37572.1"/>
    <property type="molecule type" value="Genomic_DNA"/>
</dbReference>
<dbReference type="InterPro" id="IPR000668">
    <property type="entry name" value="Peptidase_C1A_C"/>
</dbReference>
<comment type="similarity">
    <text evidence="1">Belongs to the peptidase C1 family.</text>
</comment>
<dbReference type="Pfam" id="PF00112">
    <property type="entry name" value="Peptidase_C1"/>
    <property type="match status" value="1"/>
</dbReference>
<dbReference type="SMART" id="SM00645">
    <property type="entry name" value="Pept_C1"/>
    <property type="match status" value="1"/>
</dbReference>
<protein>
    <recommendedName>
        <fullName evidence="2">Peptidase C1A papain C-terminal domain-containing protein</fullName>
    </recommendedName>
</protein>
<reference evidence="3" key="1">
    <citation type="journal article" date="2010" name="Science">
        <title>Plasticity of animal genome architecture unmasked by rapid evolution of a pelagic tunicate.</title>
        <authorList>
            <person name="Denoeud F."/>
            <person name="Henriet S."/>
            <person name="Mungpakdee S."/>
            <person name="Aury J.M."/>
            <person name="Da Silva C."/>
            <person name="Brinkmann H."/>
            <person name="Mikhaleva J."/>
            <person name="Olsen L.C."/>
            <person name="Jubin C."/>
            <person name="Canestro C."/>
            <person name="Bouquet J.M."/>
            <person name="Danks G."/>
            <person name="Poulain J."/>
            <person name="Campsteijn C."/>
            <person name="Adamski M."/>
            <person name="Cross I."/>
            <person name="Yadetie F."/>
            <person name="Muffato M."/>
            <person name="Louis A."/>
            <person name="Butcher S."/>
            <person name="Tsagkogeorga G."/>
            <person name="Konrad A."/>
            <person name="Singh S."/>
            <person name="Jensen M.F."/>
            <person name="Cong E.H."/>
            <person name="Eikeseth-Otteraa H."/>
            <person name="Noel B."/>
            <person name="Anthouard V."/>
            <person name="Porcel B.M."/>
            <person name="Kachouri-Lafond R."/>
            <person name="Nishino A."/>
            <person name="Ugolini M."/>
            <person name="Chourrout P."/>
            <person name="Nishida H."/>
            <person name="Aasland R."/>
            <person name="Huzurbazar S."/>
            <person name="Westhof E."/>
            <person name="Delsuc F."/>
            <person name="Lehrach H."/>
            <person name="Reinhardt R."/>
            <person name="Weissenbach J."/>
            <person name="Roy S.W."/>
            <person name="Artiguenave F."/>
            <person name="Postlethwait J.H."/>
            <person name="Manak J.R."/>
            <person name="Thompson E.M."/>
            <person name="Jaillon O."/>
            <person name="Du Pasquier L."/>
            <person name="Boudinot P."/>
            <person name="Liberles D.A."/>
            <person name="Volff J.N."/>
            <person name="Philippe H."/>
            <person name="Lenhard B."/>
            <person name="Roest Crollius H."/>
            <person name="Wincker P."/>
            <person name="Chourrout D."/>
        </authorList>
    </citation>
    <scope>NUCLEOTIDE SEQUENCE [LARGE SCALE GENOMIC DNA]</scope>
</reference>
<sequence>MLNPETNEKLLAYALWKYGTMTVIVDAASPSFQLYTSGIYSEPACKSDHGNHVMTLVGYGSENGEDFWILKNSWGTNWGEKGFMRMARNAGNMCGVASYATYPIYTL</sequence>
<dbReference type="InterPro" id="IPR025661">
    <property type="entry name" value="Pept_asp_AS"/>
</dbReference>